<accession>A0A1R4K3D2</accession>
<evidence type="ECO:0000259" key="3">
    <source>
        <dbReference type="Pfam" id="PF08486"/>
    </source>
</evidence>
<dbReference type="Proteomes" id="UP000188342">
    <property type="component" value="Unassembled WGS sequence"/>
</dbReference>
<dbReference type="OrthoDB" id="99430at2"/>
<dbReference type="RefSeq" id="WP_094765220.1">
    <property type="nucleotide sequence ID" value="NZ_FUKQ01000043.1"/>
</dbReference>
<evidence type="ECO:0000256" key="2">
    <source>
        <dbReference type="SAM" id="SignalP"/>
    </source>
</evidence>
<sequence>MPIIPARLTTLVAAGALLSTILAAPSAQAADEPHPVVNGGFTLVGRGYGHGRGMSQWGSYQQATEGRGWQQIVAFYYPGANLQTRAASTIRVGTYGLTGATARVAAEAGLTVTDGAGQTIALPLADAGVPITSWEVSLPSQTGTATTATLWFRTATARKALRSTVSGKWTFTDTDGSLTAQNASGKNVATYLGRFTGHRSGSGITPVLATTLEDYTRQVVPWENYTNWPVQAQAAQSVAARSYGAWYIAHPRTSLYDICDTTSCQVFGGISKETSQTRDGVAASAGRVLTHNGAVVRSEFSASNGGQIAAGGVPYTSVAADPYEMRLPTSVTTWQGSVSAAKLQARWPQVGTVRRLVVTGRDGRGQCGGRVTALRLEGSLGTASITPSQLSPLVSGWKGNYFTIADGPDALSRDVSGDGRSELLHRDPNGHLMASDASSGTAFAAPRRIGSGWGGFTAVFAGPFTSDRIADLLALDTTGQLKLYPSRGAGWGTATVVGRGLTGVRTPSLAPGLAAGKPAVVAQRTSDGALLRWPVTGGVLAGSPSVVSAAGWAGNQYNLVFAVRDFSGDGIDDVIMRDVNGNLMMARATSTGTLKTPERIGTGWGGFRSIVGVGDMNADGRTDLVARNAAGETRLYPSAPTSPGRFGAPVPLAAALGILVA</sequence>
<protein>
    <submittedName>
        <fullName evidence="4">SpoIID/LytB domain</fullName>
    </submittedName>
</protein>
<dbReference type="GO" id="GO:0030435">
    <property type="term" value="P:sporulation resulting in formation of a cellular spore"/>
    <property type="evidence" value="ECO:0007669"/>
    <property type="project" value="InterPro"/>
</dbReference>
<dbReference type="NCBIfam" id="TIGR02669">
    <property type="entry name" value="SpoIID_LytB"/>
    <property type="match status" value="1"/>
</dbReference>
<dbReference type="Pfam" id="PF08486">
    <property type="entry name" value="SpoIID"/>
    <property type="match status" value="1"/>
</dbReference>
<dbReference type="PANTHER" id="PTHR44103:SF1">
    <property type="entry name" value="PROPROTEIN CONVERTASE P"/>
    <property type="match status" value="1"/>
</dbReference>
<dbReference type="InterPro" id="IPR013517">
    <property type="entry name" value="FG-GAP"/>
</dbReference>
<dbReference type="InterPro" id="IPR028994">
    <property type="entry name" value="Integrin_alpha_N"/>
</dbReference>
<dbReference type="STRING" id="1255658.FM114_11065"/>
<evidence type="ECO:0000256" key="1">
    <source>
        <dbReference type="ARBA" id="ARBA00022729"/>
    </source>
</evidence>
<dbReference type="InterPro" id="IPR013486">
    <property type="entry name" value="SpoIID/LytB"/>
</dbReference>
<dbReference type="PANTHER" id="PTHR44103">
    <property type="entry name" value="PROPROTEIN CONVERTASE P"/>
    <property type="match status" value="1"/>
</dbReference>
<evidence type="ECO:0000313" key="4">
    <source>
        <dbReference type="EMBL" id="SJN38585.1"/>
    </source>
</evidence>
<dbReference type="EMBL" id="FUKQ01000043">
    <property type="protein sequence ID" value="SJN38585.1"/>
    <property type="molecule type" value="Genomic_DNA"/>
</dbReference>
<dbReference type="Pfam" id="PF13517">
    <property type="entry name" value="FG-GAP_3"/>
    <property type="match status" value="1"/>
</dbReference>
<dbReference type="InterPro" id="IPR013693">
    <property type="entry name" value="SpoIID/LytB_N"/>
</dbReference>
<keyword evidence="5" id="KW-1185">Reference proteome</keyword>
<proteinExistence type="predicted"/>
<feature type="chain" id="PRO_5010365833" evidence="2">
    <location>
        <begin position="30"/>
        <end position="661"/>
    </location>
</feature>
<keyword evidence="1 2" id="KW-0732">Signal</keyword>
<feature type="signal peptide" evidence="2">
    <location>
        <begin position="1"/>
        <end position="29"/>
    </location>
</feature>
<dbReference type="AlphaFoldDB" id="A0A1R4K3D2"/>
<gene>
    <name evidence="4" type="ORF">FM114_11065</name>
</gene>
<organism evidence="4 5">
    <name type="scientific">Luteococcus japonicus LSP_Lj1</name>
    <dbReference type="NCBI Taxonomy" id="1255658"/>
    <lineage>
        <taxon>Bacteria</taxon>
        <taxon>Bacillati</taxon>
        <taxon>Actinomycetota</taxon>
        <taxon>Actinomycetes</taxon>
        <taxon>Propionibacteriales</taxon>
        <taxon>Propionibacteriaceae</taxon>
        <taxon>Luteococcus</taxon>
    </lineage>
</organism>
<evidence type="ECO:0000313" key="5">
    <source>
        <dbReference type="Proteomes" id="UP000188342"/>
    </source>
</evidence>
<reference evidence="4 5" key="1">
    <citation type="submission" date="2017-02" db="EMBL/GenBank/DDBJ databases">
        <authorList>
            <person name="Peterson S.W."/>
        </authorList>
    </citation>
    <scope>NUCLEOTIDE SEQUENCE [LARGE SCALE GENOMIC DNA]</scope>
    <source>
        <strain evidence="4 5">LSP_Lj1</strain>
    </source>
</reference>
<name>A0A1R4K3D2_9ACTN</name>
<dbReference type="SUPFAM" id="SSF69318">
    <property type="entry name" value="Integrin alpha N-terminal domain"/>
    <property type="match status" value="1"/>
</dbReference>
<feature type="domain" description="Sporulation stage II protein D amidase enhancer LytB N-terminal" evidence="3">
    <location>
        <begin position="202"/>
        <end position="291"/>
    </location>
</feature>